<evidence type="ECO:0000259" key="4">
    <source>
        <dbReference type="Pfam" id="PF15057"/>
    </source>
</evidence>
<feature type="domain" description="DUF4537" evidence="4">
    <location>
        <begin position="278"/>
        <end position="414"/>
    </location>
</feature>
<dbReference type="EMBL" id="JAGXEW010000018">
    <property type="protein sequence ID" value="KAK1161686.1"/>
    <property type="molecule type" value="Genomic_DNA"/>
</dbReference>
<evidence type="ECO:0000259" key="3">
    <source>
        <dbReference type="Pfam" id="PF13768"/>
    </source>
</evidence>
<dbReference type="PANTHER" id="PTHR14343">
    <property type="entry name" value="VWFA DOMAIN-CONTAINING PROTEIN"/>
    <property type="match status" value="1"/>
</dbReference>
<evidence type="ECO:0000256" key="1">
    <source>
        <dbReference type="SAM" id="Coils"/>
    </source>
</evidence>
<dbReference type="InterPro" id="IPR032770">
    <property type="entry name" value="DUF4537"/>
</dbReference>
<dbReference type="Pfam" id="PF15057">
    <property type="entry name" value="DUF4537"/>
    <property type="match status" value="1"/>
</dbReference>
<feature type="coiled-coil region" evidence="1">
    <location>
        <begin position="797"/>
        <end position="825"/>
    </location>
</feature>
<dbReference type="PANTHER" id="PTHR14343:SF3">
    <property type="entry name" value="SIMILAR TO PREDICTED GENE ICRFP703B1614Q5.5"/>
    <property type="match status" value="1"/>
</dbReference>
<dbReference type="Pfam" id="PF13768">
    <property type="entry name" value="VWA_3"/>
    <property type="match status" value="1"/>
</dbReference>
<evidence type="ECO:0008006" key="7">
    <source>
        <dbReference type="Google" id="ProtNLM"/>
    </source>
</evidence>
<accession>A0AAD8G1I7</accession>
<feature type="region of interest" description="Disordered" evidence="2">
    <location>
        <begin position="522"/>
        <end position="578"/>
    </location>
</feature>
<feature type="compositionally biased region" description="Polar residues" evidence="2">
    <location>
        <begin position="547"/>
        <end position="561"/>
    </location>
</feature>
<feature type="compositionally biased region" description="Basic and acidic residues" evidence="2">
    <location>
        <begin position="562"/>
        <end position="578"/>
    </location>
</feature>
<comment type="caution">
    <text evidence="5">The sequence shown here is derived from an EMBL/GenBank/DDBJ whole genome shotgun (WGS) entry which is preliminary data.</text>
</comment>
<name>A0AAD8G1I7_ACIOX</name>
<organism evidence="5 6">
    <name type="scientific">Acipenser oxyrinchus oxyrinchus</name>
    <dbReference type="NCBI Taxonomy" id="40147"/>
    <lineage>
        <taxon>Eukaryota</taxon>
        <taxon>Metazoa</taxon>
        <taxon>Chordata</taxon>
        <taxon>Craniata</taxon>
        <taxon>Vertebrata</taxon>
        <taxon>Euteleostomi</taxon>
        <taxon>Actinopterygii</taxon>
        <taxon>Chondrostei</taxon>
        <taxon>Acipenseriformes</taxon>
        <taxon>Acipenseridae</taxon>
        <taxon>Acipenser</taxon>
    </lineage>
</organism>
<dbReference type="InterPro" id="IPR036465">
    <property type="entry name" value="vWFA_dom_sf"/>
</dbReference>
<dbReference type="SUPFAM" id="SSF53300">
    <property type="entry name" value="vWA-like"/>
    <property type="match status" value="1"/>
</dbReference>
<feature type="compositionally biased region" description="Basic and acidic residues" evidence="2">
    <location>
        <begin position="726"/>
        <end position="746"/>
    </location>
</feature>
<proteinExistence type="predicted"/>
<dbReference type="Gene3D" id="2.30.30.140">
    <property type="match status" value="1"/>
</dbReference>
<sequence length="830" mass="95194">MPVIYPLLQSQGFPTLFGDIRDKNVTFVVDTSESMYAHLDTVKKHLMETLLAKAYCSDSLFNIVEFSYKVNKWCDCMVTCSPDTVYGVMGWIRALEAKPGRDLLNALRAAFDDPACQAVYLVTNGLPENNRKEVLQVVSCESQGRPVHIFFLSEKWIECDVQEFLQQLAQCSRGSCHLIGFSTGDVKQVIPVYPGDCLSTGPFYSDLKYCSVQTALDRPSSIDLPHCYPVRVQTPWCTADILPARCALTSCVPACPISTCESADIMESSQGLSQLMIGTRVLARREPDGYYYLGTIKQEVEGRRGVFLIDFVKPALMGGKYQVSVQKATIVDIIQYTEAHRHSIVPGDKVLAPWETDLMRYGPGSVVSGIETRDPLRASENEEISVRFWNGKEAKVPKGVAFWIPSSLYERTVRELHEPLSARENILRKEIVLPEIHPYRPRVVPMAPCYQDSFCRCHGPCYLSSPYRHCRGTYCVPTHPVHNCDQHRYHNWWLLTPRPAVYARDPNHEELDRKVTTQLEELEVSKKAVPASLSSSEEESDSDQETLKPTVTNRAVNTDSSLFEKPRSPSPDRPDWKYWKRSHAEPHHKKPASCVSSAVTSSCSSGKVLSPELWPAGPTNNSAMFNSVEHSPERRTTMKEVLTQSGFKPSFGPQGPPVARRLGETQVPRDHKHQEVLEHKRENKVHHHRREMKRELEAEHKYNSTHDQHKKITLRRLGNETQKVQEQSRREEQITRAKQLQKENTARRMQSTIYNEEEKESWKLAYKQQQTEKQDAWEAQKVKNDEVKEKQLQDSRRKRVEAHYKKEAEKVQQAEKERLERERRMVYRQV</sequence>
<protein>
    <recommendedName>
        <fullName evidence="7">DUF4537 domain-containing protein</fullName>
    </recommendedName>
</protein>
<evidence type="ECO:0000313" key="6">
    <source>
        <dbReference type="Proteomes" id="UP001230051"/>
    </source>
</evidence>
<evidence type="ECO:0000256" key="2">
    <source>
        <dbReference type="SAM" id="MobiDB-lite"/>
    </source>
</evidence>
<feature type="region of interest" description="Disordered" evidence="2">
    <location>
        <begin position="720"/>
        <end position="758"/>
    </location>
</feature>
<gene>
    <name evidence="5" type="ORF">AOXY_G19305</name>
</gene>
<reference evidence="5" key="1">
    <citation type="submission" date="2022-02" db="EMBL/GenBank/DDBJ databases">
        <title>Atlantic sturgeon de novo genome assembly.</title>
        <authorList>
            <person name="Stock M."/>
            <person name="Klopp C."/>
            <person name="Guiguen Y."/>
            <person name="Cabau C."/>
            <person name="Parinello H."/>
            <person name="Santidrian Yebra-Pimentel E."/>
            <person name="Kuhl H."/>
            <person name="Dirks R.P."/>
            <person name="Guessner J."/>
            <person name="Wuertz S."/>
            <person name="Du K."/>
            <person name="Schartl M."/>
        </authorList>
    </citation>
    <scope>NUCLEOTIDE SEQUENCE</scope>
    <source>
        <strain evidence="5">STURGEONOMICS-FGT-2020</strain>
        <tissue evidence="5">Whole blood</tissue>
    </source>
</reference>
<dbReference type="InterPro" id="IPR002035">
    <property type="entry name" value="VWF_A"/>
</dbReference>
<dbReference type="Proteomes" id="UP001230051">
    <property type="component" value="Unassembled WGS sequence"/>
</dbReference>
<dbReference type="Gene3D" id="3.40.50.410">
    <property type="entry name" value="von Willebrand factor, type A domain"/>
    <property type="match status" value="1"/>
</dbReference>
<evidence type="ECO:0000313" key="5">
    <source>
        <dbReference type="EMBL" id="KAK1161686.1"/>
    </source>
</evidence>
<dbReference type="AlphaFoldDB" id="A0AAD8G1I7"/>
<keyword evidence="1" id="KW-0175">Coiled coil</keyword>
<keyword evidence="6" id="KW-1185">Reference proteome</keyword>
<feature type="domain" description="VWFA" evidence="3">
    <location>
        <begin position="24"/>
        <end position="177"/>
    </location>
</feature>